<feature type="region of interest" description="Disordered" evidence="1">
    <location>
        <begin position="1"/>
        <end position="21"/>
    </location>
</feature>
<organism evidence="3 4">
    <name type="scientific">Triangularia setosa</name>
    <dbReference type="NCBI Taxonomy" id="2587417"/>
    <lineage>
        <taxon>Eukaryota</taxon>
        <taxon>Fungi</taxon>
        <taxon>Dikarya</taxon>
        <taxon>Ascomycota</taxon>
        <taxon>Pezizomycotina</taxon>
        <taxon>Sordariomycetes</taxon>
        <taxon>Sordariomycetidae</taxon>
        <taxon>Sordariales</taxon>
        <taxon>Podosporaceae</taxon>
        <taxon>Triangularia</taxon>
    </lineage>
</organism>
<comment type="caution">
    <text evidence="3">The sequence shown here is derived from an EMBL/GenBank/DDBJ whole genome shotgun (WGS) entry which is preliminary data.</text>
</comment>
<reference evidence="3" key="2">
    <citation type="submission" date="2023-05" db="EMBL/GenBank/DDBJ databases">
        <authorList>
            <consortium name="Lawrence Berkeley National Laboratory"/>
            <person name="Steindorff A."/>
            <person name="Hensen N."/>
            <person name="Bonometti L."/>
            <person name="Westerberg I."/>
            <person name="Brannstrom I.O."/>
            <person name="Guillou S."/>
            <person name="Cros-Aarteil S."/>
            <person name="Calhoun S."/>
            <person name="Haridas S."/>
            <person name="Kuo A."/>
            <person name="Mondo S."/>
            <person name="Pangilinan J."/>
            <person name="Riley R."/>
            <person name="Labutti K."/>
            <person name="Andreopoulos B."/>
            <person name="Lipzen A."/>
            <person name="Chen C."/>
            <person name="Yanf M."/>
            <person name="Daum C."/>
            <person name="Ng V."/>
            <person name="Clum A."/>
            <person name="Ohm R."/>
            <person name="Martin F."/>
            <person name="Silar P."/>
            <person name="Natvig D."/>
            <person name="Lalanne C."/>
            <person name="Gautier V."/>
            <person name="Ament-Velasquez S.L."/>
            <person name="Kruys A."/>
            <person name="Hutchinson M.I."/>
            <person name="Powell A.J."/>
            <person name="Barry K."/>
            <person name="Miller A.N."/>
            <person name="Grigoriev I.V."/>
            <person name="Debuchy R."/>
            <person name="Gladieux P."/>
            <person name="Thoren M.H."/>
            <person name="Johannesson H."/>
        </authorList>
    </citation>
    <scope>NUCLEOTIDE SEQUENCE</scope>
    <source>
        <strain evidence="3">CBS 892.96</strain>
    </source>
</reference>
<keyword evidence="2" id="KW-0812">Transmembrane</keyword>
<feature type="transmembrane region" description="Helical" evidence="2">
    <location>
        <begin position="123"/>
        <end position="146"/>
    </location>
</feature>
<reference evidence="3" key="1">
    <citation type="journal article" date="2023" name="Mol. Phylogenet. Evol.">
        <title>Genome-scale phylogeny and comparative genomics of the fungal order Sordariales.</title>
        <authorList>
            <person name="Hensen N."/>
            <person name="Bonometti L."/>
            <person name="Westerberg I."/>
            <person name="Brannstrom I.O."/>
            <person name="Guillou S."/>
            <person name="Cros-Aarteil S."/>
            <person name="Calhoun S."/>
            <person name="Haridas S."/>
            <person name="Kuo A."/>
            <person name="Mondo S."/>
            <person name="Pangilinan J."/>
            <person name="Riley R."/>
            <person name="LaButti K."/>
            <person name="Andreopoulos B."/>
            <person name="Lipzen A."/>
            <person name="Chen C."/>
            <person name="Yan M."/>
            <person name="Daum C."/>
            <person name="Ng V."/>
            <person name="Clum A."/>
            <person name="Steindorff A."/>
            <person name="Ohm R.A."/>
            <person name="Martin F."/>
            <person name="Silar P."/>
            <person name="Natvig D.O."/>
            <person name="Lalanne C."/>
            <person name="Gautier V."/>
            <person name="Ament-Velasquez S.L."/>
            <person name="Kruys A."/>
            <person name="Hutchinson M.I."/>
            <person name="Powell A.J."/>
            <person name="Barry K."/>
            <person name="Miller A.N."/>
            <person name="Grigoriev I.V."/>
            <person name="Debuchy R."/>
            <person name="Gladieux P."/>
            <person name="Hiltunen Thoren M."/>
            <person name="Johannesson H."/>
        </authorList>
    </citation>
    <scope>NUCLEOTIDE SEQUENCE</scope>
    <source>
        <strain evidence="3">CBS 892.96</strain>
    </source>
</reference>
<keyword evidence="2" id="KW-0472">Membrane</keyword>
<accession>A0AAN6WAT7</accession>
<proteinExistence type="predicted"/>
<dbReference type="Pfam" id="PF11309">
    <property type="entry name" value="DUF3112"/>
    <property type="match status" value="1"/>
</dbReference>
<keyword evidence="2" id="KW-1133">Transmembrane helix</keyword>
<protein>
    <submittedName>
        <fullName evidence="3">Uncharacterized protein</fullName>
    </submittedName>
</protein>
<evidence type="ECO:0000313" key="3">
    <source>
        <dbReference type="EMBL" id="KAK4177162.1"/>
    </source>
</evidence>
<keyword evidence="4" id="KW-1185">Reference proteome</keyword>
<dbReference type="AlphaFoldDB" id="A0AAN6WAT7"/>
<gene>
    <name evidence="3" type="ORF">QBC36DRAFT_345676</name>
</gene>
<feature type="transmembrane region" description="Helical" evidence="2">
    <location>
        <begin position="203"/>
        <end position="221"/>
    </location>
</feature>
<feature type="transmembrane region" description="Helical" evidence="2">
    <location>
        <begin position="41"/>
        <end position="65"/>
    </location>
</feature>
<dbReference type="Proteomes" id="UP001302321">
    <property type="component" value="Unassembled WGS sequence"/>
</dbReference>
<feature type="compositionally biased region" description="Polar residues" evidence="1">
    <location>
        <begin position="9"/>
        <end position="21"/>
    </location>
</feature>
<feature type="transmembrane region" description="Helical" evidence="2">
    <location>
        <begin position="167"/>
        <end position="188"/>
    </location>
</feature>
<evidence type="ECO:0000313" key="4">
    <source>
        <dbReference type="Proteomes" id="UP001302321"/>
    </source>
</evidence>
<dbReference type="InterPro" id="IPR021460">
    <property type="entry name" value="DUF3112"/>
</dbReference>
<dbReference type="EMBL" id="MU866173">
    <property type="protein sequence ID" value="KAK4177162.1"/>
    <property type="molecule type" value="Genomic_DNA"/>
</dbReference>
<dbReference type="PANTHER" id="PTHR35184">
    <property type="entry name" value="YALI0C10208P"/>
    <property type="match status" value="1"/>
</dbReference>
<dbReference type="PANTHER" id="PTHR35184:SF1">
    <property type="entry name" value="INTEGRAL MEMBRANE PROTEIN"/>
    <property type="match status" value="1"/>
</dbReference>
<evidence type="ECO:0000256" key="1">
    <source>
        <dbReference type="SAM" id="MobiDB-lite"/>
    </source>
</evidence>
<sequence length="265" mass="29788">MCYAHDLNPTPQDLGSTSPPSTSIAFLTSPPSLLVNPPSTLYQSIAAVVFSVAGIVILYIANLIITRRWVRDYALFGYRTLVKGFFRFWAAVVVICLVMGVVVGVNCYFTHDGVILQECRNVALVALSVLTFVALLPVLTVGVVMLGGMEDQEVVGREYSRFRSRSLLLVTTALLLTLEAGFRLGVMFDPRPWGQQRWYHSRAAYYCLGYMMEVMVVYLFTGTRVWRGFRTGEVYKGHWPVGGRPRMERWAEFVNTEGEVYGERG</sequence>
<name>A0AAN6WAT7_9PEZI</name>
<evidence type="ECO:0000256" key="2">
    <source>
        <dbReference type="SAM" id="Phobius"/>
    </source>
</evidence>
<feature type="transmembrane region" description="Helical" evidence="2">
    <location>
        <begin position="86"/>
        <end position="111"/>
    </location>
</feature>